<reference evidence="1 2" key="1">
    <citation type="submission" date="2019-04" db="EMBL/GenBank/DDBJ databases">
        <title>Draft genome of the big-headed turtle Platysternon megacephalum.</title>
        <authorList>
            <person name="Gong S."/>
        </authorList>
    </citation>
    <scope>NUCLEOTIDE SEQUENCE [LARGE SCALE GENOMIC DNA]</scope>
    <source>
        <strain evidence="1">DO16091913</strain>
        <tissue evidence="1">Muscle</tissue>
    </source>
</reference>
<reference evidence="1 2" key="2">
    <citation type="submission" date="2019-04" db="EMBL/GenBank/DDBJ databases">
        <title>The genome sequence of big-headed turtle.</title>
        <authorList>
            <person name="Gong S."/>
        </authorList>
    </citation>
    <scope>NUCLEOTIDE SEQUENCE [LARGE SCALE GENOMIC DNA]</scope>
    <source>
        <strain evidence="1">DO16091913</strain>
        <tissue evidence="1">Muscle</tissue>
    </source>
</reference>
<accession>A0A4D9EE27</accession>
<dbReference type="EMBL" id="QXTE01000125">
    <property type="protein sequence ID" value="TFK04890.1"/>
    <property type="molecule type" value="Genomic_DNA"/>
</dbReference>
<organism evidence="1 2">
    <name type="scientific">Platysternon megacephalum</name>
    <name type="common">big-headed turtle</name>
    <dbReference type="NCBI Taxonomy" id="55544"/>
    <lineage>
        <taxon>Eukaryota</taxon>
        <taxon>Metazoa</taxon>
        <taxon>Chordata</taxon>
        <taxon>Craniata</taxon>
        <taxon>Vertebrata</taxon>
        <taxon>Euteleostomi</taxon>
        <taxon>Archelosauria</taxon>
        <taxon>Testudinata</taxon>
        <taxon>Testudines</taxon>
        <taxon>Cryptodira</taxon>
        <taxon>Durocryptodira</taxon>
        <taxon>Testudinoidea</taxon>
        <taxon>Platysternidae</taxon>
        <taxon>Platysternon</taxon>
    </lineage>
</organism>
<dbReference type="Proteomes" id="UP000297703">
    <property type="component" value="Unassembled WGS sequence"/>
</dbReference>
<evidence type="ECO:0000313" key="2">
    <source>
        <dbReference type="Proteomes" id="UP000297703"/>
    </source>
</evidence>
<name>A0A4D9EE27_9SAUR</name>
<comment type="caution">
    <text evidence="1">The sequence shown here is derived from an EMBL/GenBank/DDBJ whole genome shotgun (WGS) entry which is preliminary data.</text>
</comment>
<dbReference type="AlphaFoldDB" id="A0A4D9EE27"/>
<gene>
    <name evidence="1" type="ORF">DR999_PMT12501</name>
</gene>
<keyword evidence="2" id="KW-1185">Reference proteome</keyword>
<protein>
    <submittedName>
        <fullName evidence="1">Acyl-CoA synthetase family member 3, mitochondrial</fullName>
    </submittedName>
</protein>
<sequence length="140" mass="15522">MKQQPTTPDPQSLLQQTQLRWPPFSSIVHGRYESIGKGNGAEQAPIPSSRPLFCIAATQLSSAWSRVLPAAGPKNSCQGETLVTTEMSLPDWRRAVQQPRVLIWARDKGRRLARATAHLCHWSQILLAQYKQGLSLPGRG</sequence>
<proteinExistence type="predicted"/>
<evidence type="ECO:0000313" key="1">
    <source>
        <dbReference type="EMBL" id="TFK04890.1"/>
    </source>
</evidence>